<dbReference type="AlphaFoldDB" id="M2LXD7"/>
<dbReference type="Gene3D" id="3.90.1300.10">
    <property type="entry name" value="Amidase signature (AS) domain"/>
    <property type="match status" value="1"/>
</dbReference>
<accession>M2LXD7</accession>
<proteinExistence type="predicted"/>
<reference evidence="2 3" key="1">
    <citation type="journal article" date="2012" name="PLoS Pathog.">
        <title>Diverse lifestyles and strategies of plant pathogenesis encoded in the genomes of eighteen Dothideomycetes fungi.</title>
        <authorList>
            <person name="Ohm R.A."/>
            <person name="Feau N."/>
            <person name="Henrissat B."/>
            <person name="Schoch C.L."/>
            <person name="Horwitz B.A."/>
            <person name="Barry K.W."/>
            <person name="Condon B.J."/>
            <person name="Copeland A.C."/>
            <person name="Dhillon B."/>
            <person name="Glaser F."/>
            <person name="Hesse C.N."/>
            <person name="Kosti I."/>
            <person name="LaButti K."/>
            <person name="Lindquist E.A."/>
            <person name="Lucas S."/>
            <person name="Salamov A.A."/>
            <person name="Bradshaw R.E."/>
            <person name="Ciuffetti L."/>
            <person name="Hamelin R.C."/>
            <person name="Kema G.H.J."/>
            <person name="Lawrence C."/>
            <person name="Scott J.A."/>
            <person name="Spatafora J.W."/>
            <person name="Turgeon B.G."/>
            <person name="de Wit P.J.G.M."/>
            <person name="Zhong S."/>
            <person name="Goodwin S.B."/>
            <person name="Grigoriev I.V."/>
        </authorList>
    </citation>
    <scope>NUCLEOTIDE SEQUENCE [LARGE SCALE GENOMIC DNA]</scope>
    <source>
        <strain evidence="2 3">UAMH 10762</strain>
    </source>
</reference>
<dbReference type="KEGG" id="bcom:BAUCODRAFT_137551"/>
<dbReference type="HOGENOM" id="CLU_915225_0_0_1"/>
<dbReference type="Proteomes" id="UP000011761">
    <property type="component" value="Unassembled WGS sequence"/>
</dbReference>
<dbReference type="GeneID" id="19108333"/>
<dbReference type="Pfam" id="PF01425">
    <property type="entry name" value="Amidase"/>
    <property type="match status" value="1"/>
</dbReference>
<feature type="domain" description="Amidase" evidence="1">
    <location>
        <begin position="28"/>
        <end position="262"/>
    </location>
</feature>
<name>M2LXD7_BAUPA</name>
<gene>
    <name evidence="2" type="ORF">BAUCODRAFT_137551</name>
</gene>
<dbReference type="eggNOG" id="KOG1211">
    <property type="taxonomic scope" value="Eukaryota"/>
</dbReference>
<evidence type="ECO:0000313" key="3">
    <source>
        <dbReference type="Proteomes" id="UP000011761"/>
    </source>
</evidence>
<dbReference type="PANTHER" id="PTHR42678">
    <property type="entry name" value="AMIDASE"/>
    <property type="match status" value="1"/>
</dbReference>
<dbReference type="EMBL" id="KB445552">
    <property type="protein sequence ID" value="EMC99362.1"/>
    <property type="molecule type" value="Genomic_DNA"/>
</dbReference>
<dbReference type="SUPFAM" id="SSF75304">
    <property type="entry name" value="Amidase signature (AS) enzymes"/>
    <property type="match status" value="1"/>
</dbReference>
<organism evidence="2 3">
    <name type="scientific">Baudoinia panamericana (strain UAMH 10762)</name>
    <name type="common">Angels' share fungus</name>
    <name type="synonym">Baudoinia compniacensis (strain UAMH 10762)</name>
    <dbReference type="NCBI Taxonomy" id="717646"/>
    <lineage>
        <taxon>Eukaryota</taxon>
        <taxon>Fungi</taxon>
        <taxon>Dikarya</taxon>
        <taxon>Ascomycota</taxon>
        <taxon>Pezizomycotina</taxon>
        <taxon>Dothideomycetes</taxon>
        <taxon>Dothideomycetidae</taxon>
        <taxon>Mycosphaerellales</taxon>
        <taxon>Teratosphaeriaceae</taxon>
        <taxon>Baudoinia</taxon>
    </lineage>
</organism>
<evidence type="ECO:0000313" key="2">
    <source>
        <dbReference type="EMBL" id="EMC99362.1"/>
    </source>
</evidence>
<dbReference type="RefSeq" id="XP_007674257.1">
    <property type="nucleotide sequence ID" value="XM_007676067.1"/>
</dbReference>
<dbReference type="InterPro" id="IPR023631">
    <property type="entry name" value="Amidase_dom"/>
</dbReference>
<keyword evidence="3" id="KW-1185">Reference proteome</keyword>
<sequence length="304" mass="32216">MAAIDVLTLTATEAQRMLKNNETTSVSMVEAYLEQINKHNTAGLQLRALIAVTPKQIVLDTARHLDQERRDGNTRGPLHGIPFIVKDVFLTDATLGLPTTAGAPCFANAKAKRTSPLIQCLLDQGMILLGKANLTEFCGLKIKDGLTPGWSAMGGQTQSPYIFGGLEEGEALIGHSSAGGSSSGSASGVAAGFAPLSIGTECVGSLITPANRAALYALKCGLGAVDGRTMFKYTDCIDCIGGMAKSTADLSTFIAAMMHRSEPFNTTGGFGGLRVAFTNVKEWRLPEGYCRWPGDTREQMLRPL</sequence>
<dbReference type="InterPro" id="IPR036928">
    <property type="entry name" value="AS_sf"/>
</dbReference>
<dbReference type="PANTHER" id="PTHR42678:SF34">
    <property type="entry name" value="OS04G0183300 PROTEIN"/>
    <property type="match status" value="1"/>
</dbReference>
<evidence type="ECO:0000259" key="1">
    <source>
        <dbReference type="Pfam" id="PF01425"/>
    </source>
</evidence>
<dbReference type="STRING" id="717646.M2LXD7"/>
<dbReference type="OrthoDB" id="566138at2759"/>
<protein>
    <recommendedName>
        <fullName evidence="1">Amidase domain-containing protein</fullName>
    </recommendedName>
</protein>